<dbReference type="AlphaFoldDB" id="A0A9X6V6Z5"/>
<sequence length="63" mass="7502">MLSFFAFQQNLIKCEVKIHLEFILVTKDIQEVSTFVSKKYPFSCLSTTVERHENLNYNLMNNR</sequence>
<dbReference type="Proteomes" id="UP000220397">
    <property type="component" value="Unassembled WGS sequence"/>
</dbReference>
<proteinExistence type="predicted"/>
<dbReference type="EMBL" id="NTXF01000119">
    <property type="protein sequence ID" value="PEX41668.1"/>
    <property type="molecule type" value="Genomic_DNA"/>
</dbReference>
<evidence type="ECO:0000313" key="4">
    <source>
        <dbReference type="Proteomes" id="UP000220502"/>
    </source>
</evidence>
<gene>
    <name evidence="2" type="ORF">CN398_26565</name>
    <name evidence="1" type="ORF">CN461_31680</name>
</gene>
<reference evidence="3 4" key="1">
    <citation type="submission" date="2017-09" db="EMBL/GenBank/DDBJ databases">
        <title>Large-scale bioinformatics analysis of Bacillus genomes uncovers conserved roles of natural products in bacterial physiology.</title>
        <authorList>
            <consortium name="Agbiome Team Llc"/>
            <person name="Bleich R.M."/>
            <person name="Kirk G.J."/>
            <person name="Santa Maria K.C."/>
            <person name="Allen S.E."/>
            <person name="Farag S."/>
            <person name="Shank E.A."/>
            <person name="Bowers A."/>
        </authorList>
    </citation>
    <scope>NUCLEOTIDE SEQUENCE [LARGE SCALE GENOMIC DNA]</scope>
    <source>
        <strain evidence="1 4">AFS007900</strain>
        <strain evidence="2 3">AFS015413</strain>
    </source>
</reference>
<protein>
    <submittedName>
        <fullName evidence="2">Uncharacterized protein</fullName>
    </submittedName>
</protein>
<organism evidence="2 3">
    <name type="scientific">Bacillus thuringiensis</name>
    <dbReference type="NCBI Taxonomy" id="1428"/>
    <lineage>
        <taxon>Bacteria</taxon>
        <taxon>Bacillati</taxon>
        <taxon>Bacillota</taxon>
        <taxon>Bacilli</taxon>
        <taxon>Bacillales</taxon>
        <taxon>Bacillaceae</taxon>
        <taxon>Bacillus</taxon>
        <taxon>Bacillus cereus group</taxon>
    </lineage>
</organism>
<name>A0A9X6V6Z5_BACTU</name>
<evidence type="ECO:0000313" key="1">
    <source>
        <dbReference type="EMBL" id="PEX41668.1"/>
    </source>
</evidence>
<evidence type="ECO:0000313" key="2">
    <source>
        <dbReference type="EMBL" id="PFA94057.1"/>
    </source>
</evidence>
<accession>A0A9X6V6Z5</accession>
<dbReference type="Proteomes" id="UP000220502">
    <property type="component" value="Unassembled WGS sequence"/>
</dbReference>
<comment type="caution">
    <text evidence="2">The sequence shown here is derived from an EMBL/GenBank/DDBJ whole genome shotgun (WGS) entry which is preliminary data.</text>
</comment>
<dbReference type="EMBL" id="NTUS01000126">
    <property type="protein sequence ID" value="PFA94057.1"/>
    <property type="molecule type" value="Genomic_DNA"/>
</dbReference>
<evidence type="ECO:0000313" key="3">
    <source>
        <dbReference type="Proteomes" id="UP000220397"/>
    </source>
</evidence>